<keyword evidence="14" id="KW-1185">Reference proteome</keyword>
<feature type="active site" evidence="8">
    <location>
        <position position="96"/>
    </location>
</feature>
<keyword evidence="6" id="KW-0865">Zymogen</keyword>
<keyword evidence="3 11" id="KW-0732">Signal</keyword>
<comment type="similarity">
    <text evidence="1 10">Belongs to the peptidase A1 family.</text>
</comment>
<evidence type="ECO:0000256" key="2">
    <source>
        <dbReference type="ARBA" id="ARBA00022670"/>
    </source>
</evidence>
<keyword evidence="4 10" id="KW-0064">Aspartyl protease</keyword>
<feature type="active site" evidence="8">
    <location>
        <position position="259"/>
    </location>
</feature>
<keyword evidence="2 10" id="KW-0645">Protease</keyword>
<feature type="chain" id="PRO_5040120481" description="Peptidase A1 domain-containing protein" evidence="11">
    <location>
        <begin position="21"/>
        <end position="372"/>
    </location>
</feature>
<name>A0A9P7Y4G7_9FUNG</name>
<evidence type="ECO:0000256" key="6">
    <source>
        <dbReference type="ARBA" id="ARBA00023145"/>
    </source>
</evidence>
<dbReference type="InterPro" id="IPR001461">
    <property type="entry name" value="Aspartic_peptidase_A1"/>
</dbReference>
<evidence type="ECO:0000256" key="8">
    <source>
        <dbReference type="PIRSR" id="PIRSR601461-1"/>
    </source>
</evidence>
<accession>A0A9P7Y4G7</accession>
<evidence type="ECO:0000256" key="11">
    <source>
        <dbReference type="SAM" id="SignalP"/>
    </source>
</evidence>
<proteinExistence type="inferred from homology"/>
<evidence type="ECO:0000313" key="14">
    <source>
        <dbReference type="Proteomes" id="UP000707451"/>
    </source>
</evidence>
<dbReference type="PROSITE" id="PS51767">
    <property type="entry name" value="PEPTIDASE_A1"/>
    <property type="match status" value="1"/>
</dbReference>
<evidence type="ECO:0000256" key="10">
    <source>
        <dbReference type="RuleBase" id="RU000454"/>
    </source>
</evidence>
<keyword evidence="5 10" id="KW-0378">Hydrolase</keyword>
<dbReference type="AlphaFoldDB" id="A0A9P7Y4G7"/>
<dbReference type="GO" id="GO:0004190">
    <property type="term" value="F:aspartic-type endopeptidase activity"/>
    <property type="evidence" value="ECO:0007669"/>
    <property type="project" value="UniProtKB-KW"/>
</dbReference>
<gene>
    <name evidence="13" type="ORF">KI688_001026</name>
</gene>
<dbReference type="InterPro" id="IPR021109">
    <property type="entry name" value="Peptidase_aspartic_dom_sf"/>
</dbReference>
<evidence type="ECO:0000256" key="7">
    <source>
        <dbReference type="ARBA" id="ARBA00023157"/>
    </source>
</evidence>
<feature type="disulfide bond" evidence="9">
    <location>
        <begin position="109"/>
        <end position="114"/>
    </location>
</feature>
<dbReference type="PROSITE" id="PS00141">
    <property type="entry name" value="ASP_PROTEASE"/>
    <property type="match status" value="2"/>
</dbReference>
<dbReference type="Proteomes" id="UP000707451">
    <property type="component" value="Unassembled WGS sequence"/>
</dbReference>
<evidence type="ECO:0000256" key="9">
    <source>
        <dbReference type="PIRSR" id="PIRSR601461-2"/>
    </source>
</evidence>
<evidence type="ECO:0000256" key="3">
    <source>
        <dbReference type="ARBA" id="ARBA00022729"/>
    </source>
</evidence>
<dbReference type="GO" id="GO:0006508">
    <property type="term" value="P:proteolysis"/>
    <property type="evidence" value="ECO:0007669"/>
    <property type="project" value="UniProtKB-KW"/>
</dbReference>
<sequence>MKVTALVVSLAVAVLAVVDASPLKISPKHGHAVPLTRNPNYKHNTHAQIAKLNKRYPGVNILATGSVPLVNVHPDLEYYGTVSVGTPAQNVKLDFDTGSSDIWFPSSTCTTAACKKHVRDGSTASGILGSDIVSVGGVKVRQTIGLATAESSQFGSSPEDGLFGLGFNTIESVSGVKTFLDNAIAAGALTSPVVSVFLPSVRRNGGVGGEYLFGGIDSTKYTGSLTYVPVTKKGYWQVHISDASINGVSLGQASEGIIDTGTTLVIVGDAAAAAIHKKISGAKNDPNNGWLVPCSLKSNTGNVGFQLGGKTFNVPLADLAYEDLGDGSGNCFSGIQGGQDGLWILGDVFIKNNYCVFSQTSSPSIGIAPLAY</sequence>
<evidence type="ECO:0000256" key="1">
    <source>
        <dbReference type="ARBA" id="ARBA00007447"/>
    </source>
</evidence>
<reference evidence="13" key="1">
    <citation type="submission" date="2021-06" db="EMBL/GenBank/DDBJ databases">
        <title>Genome Sequence of Mortierella hyaline Strain SCG-10, a Cold-Adapted, Nitrate-Reducing Fungus Isolated from Soil in Minnesota, USA.</title>
        <authorList>
            <person name="Aldossari N."/>
        </authorList>
    </citation>
    <scope>NUCLEOTIDE SEQUENCE</scope>
    <source>
        <strain evidence="13">SCG-10</strain>
    </source>
</reference>
<dbReference type="Gene3D" id="2.40.70.10">
    <property type="entry name" value="Acid Proteases"/>
    <property type="match status" value="3"/>
</dbReference>
<evidence type="ECO:0000256" key="4">
    <source>
        <dbReference type="ARBA" id="ARBA00022750"/>
    </source>
</evidence>
<evidence type="ECO:0000256" key="5">
    <source>
        <dbReference type="ARBA" id="ARBA00022801"/>
    </source>
</evidence>
<protein>
    <recommendedName>
        <fullName evidence="12">Peptidase A1 domain-containing protein</fullName>
    </recommendedName>
</protein>
<feature type="signal peptide" evidence="11">
    <location>
        <begin position="1"/>
        <end position="20"/>
    </location>
</feature>
<feature type="disulfide bond" evidence="9">
    <location>
        <begin position="294"/>
        <end position="331"/>
    </location>
</feature>
<organism evidence="13 14">
    <name type="scientific">Linnemannia hyalina</name>
    <dbReference type="NCBI Taxonomy" id="64524"/>
    <lineage>
        <taxon>Eukaryota</taxon>
        <taxon>Fungi</taxon>
        <taxon>Fungi incertae sedis</taxon>
        <taxon>Mucoromycota</taxon>
        <taxon>Mortierellomycotina</taxon>
        <taxon>Mortierellomycetes</taxon>
        <taxon>Mortierellales</taxon>
        <taxon>Mortierellaceae</taxon>
        <taxon>Linnemannia</taxon>
    </lineage>
</organism>
<dbReference type="SUPFAM" id="SSF50630">
    <property type="entry name" value="Acid proteases"/>
    <property type="match status" value="1"/>
</dbReference>
<keyword evidence="7 9" id="KW-1015">Disulfide bond</keyword>
<evidence type="ECO:0000259" key="12">
    <source>
        <dbReference type="PROSITE" id="PS51767"/>
    </source>
</evidence>
<evidence type="ECO:0000313" key="13">
    <source>
        <dbReference type="EMBL" id="KAG9073234.1"/>
    </source>
</evidence>
<dbReference type="EMBL" id="JAHRHY010000001">
    <property type="protein sequence ID" value="KAG9073234.1"/>
    <property type="molecule type" value="Genomic_DNA"/>
</dbReference>
<dbReference type="OrthoDB" id="2747330at2759"/>
<dbReference type="PRINTS" id="PR00792">
    <property type="entry name" value="PEPSIN"/>
</dbReference>
<dbReference type="PANTHER" id="PTHR47966:SF1">
    <property type="entry name" value="ASPARTYL PROTEINASE"/>
    <property type="match status" value="1"/>
</dbReference>
<dbReference type="InterPro" id="IPR001969">
    <property type="entry name" value="Aspartic_peptidase_AS"/>
</dbReference>
<dbReference type="Pfam" id="PF00026">
    <property type="entry name" value="Asp"/>
    <property type="match status" value="2"/>
</dbReference>
<dbReference type="InterPro" id="IPR033121">
    <property type="entry name" value="PEPTIDASE_A1"/>
</dbReference>
<dbReference type="PANTHER" id="PTHR47966">
    <property type="entry name" value="BETA-SITE APP-CLEAVING ENZYME, ISOFORM A-RELATED"/>
    <property type="match status" value="1"/>
</dbReference>
<feature type="domain" description="Peptidase A1" evidence="12">
    <location>
        <begin position="78"/>
        <end position="368"/>
    </location>
</feature>
<comment type="caution">
    <text evidence="13">The sequence shown here is derived from an EMBL/GenBank/DDBJ whole genome shotgun (WGS) entry which is preliminary data.</text>
</comment>